<protein>
    <submittedName>
        <fullName evidence="2">Membrane protein required for beta-lactamase induction</fullName>
    </submittedName>
</protein>
<evidence type="ECO:0000313" key="2">
    <source>
        <dbReference type="EMBL" id="MBB6555939.1"/>
    </source>
</evidence>
<name>A0A7X0P621_9ACTN</name>
<reference evidence="2 3" key="1">
    <citation type="submission" date="2020-08" db="EMBL/GenBank/DDBJ databases">
        <title>Sequencing the genomes of 1000 actinobacteria strains.</title>
        <authorList>
            <person name="Klenk H.-P."/>
        </authorList>
    </citation>
    <scope>NUCLEOTIDE SEQUENCE [LARGE SCALE GENOMIC DNA]</scope>
    <source>
        <strain evidence="2 3">DSM 43768</strain>
    </source>
</reference>
<keyword evidence="1" id="KW-1133">Transmembrane helix</keyword>
<sequence length="88" mass="9703">MRTIGAIRTRINAAGHWYGRQINAHPIAALTVLGAIAAVCFFLLAVAISLAMGEQPVTWWRHARNSVMQLLVWVGVALVVRSQLRKRG</sequence>
<dbReference type="EMBL" id="JACHMI010000001">
    <property type="protein sequence ID" value="MBB6555939.1"/>
    <property type="molecule type" value="Genomic_DNA"/>
</dbReference>
<organism evidence="2 3">
    <name type="scientific">Nonomuraea rubra</name>
    <dbReference type="NCBI Taxonomy" id="46180"/>
    <lineage>
        <taxon>Bacteria</taxon>
        <taxon>Bacillati</taxon>
        <taxon>Actinomycetota</taxon>
        <taxon>Actinomycetes</taxon>
        <taxon>Streptosporangiales</taxon>
        <taxon>Streptosporangiaceae</taxon>
        <taxon>Nonomuraea</taxon>
    </lineage>
</organism>
<keyword evidence="1" id="KW-0472">Membrane</keyword>
<keyword evidence="1" id="KW-0812">Transmembrane</keyword>
<dbReference type="RefSeq" id="WP_185110438.1">
    <property type="nucleotide sequence ID" value="NZ_BAAAXY010000089.1"/>
</dbReference>
<feature type="transmembrane region" description="Helical" evidence="1">
    <location>
        <begin position="63"/>
        <end position="80"/>
    </location>
</feature>
<dbReference type="Proteomes" id="UP000565579">
    <property type="component" value="Unassembled WGS sequence"/>
</dbReference>
<comment type="caution">
    <text evidence="2">The sequence shown here is derived from an EMBL/GenBank/DDBJ whole genome shotgun (WGS) entry which is preliminary data.</text>
</comment>
<keyword evidence="3" id="KW-1185">Reference proteome</keyword>
<evidence type="ECO:0000313" key="3">
    <source>
        <dbReference type="Proteomes" id="UP000565579"/>
    </source>
</evidence>
<gene>
    <name evidence="2" type="ORF">HD593_010734</name>
</gene>
<accession>A0A7X0P621</accession>
<dbReference type="AlphaFoldDB" id="A0A7X0P621"/>
<feature type="transmembrane region" description="Helical" evidence="1">
    <location>
        <begin position="27"/>
        <end position="51"/>
    </location>
</feature>
<proteinExistence type="predicted"/>
<evidence type="ECO:0000256" key="1">
    <source>
        <dbReference type="SAM" id="Phobius"/>
    </source>
</evidence>